<dbReference type="STRING" id="4155.A0A022QYK2"/>
<dbReference type="eggNOG" id="KOG3298">
    <property type="taxonomic scope" value="Eukaryota"/>
</dbReference>
<reference evidence="1 2" key="1">
    <citation type="journal article" date="2013" name="Proc. Natl. Acad. Sci. U.S.A.">
        <title>Fine-scale variation in meiotic recombination in Mimulus inferred from population shotgun sequencing.</title>
        <authorList>
            <person name="Hellsten U."/>
            <person name="Wright K.M."/>
            <person name="Jenkins J."/>
            <person name="Shu S."/>
            <person name="Yuan Y."/>
            <person name="Wessler S.R."/>
            <person name="Schmutz J."/>
            <person name="Willis J.H."/>
            <person name="Rokhsar D.S."/>
        </authorList>
    </citation>
    <scope>NUCLEOTIDE SEQUENCE [LARGE SCALE GENOMIC DNA]</scope>
    <source>
        <strain evidence="2">cv. DUN x IM62</strain>
    </source>
</reference>
<evidence type="ECO:0000313" key="2">
    <source>
        <dbReference type="Proteomes" id="UP000030748"/>
    </source>
</evidence>
<name>A0A022QYK2_ERYGU</name>
<sequence>MDGVVYRVIGGGVFIKSGPMSYVYLSDRKMPNYNYVLGENRNPRYVGVDLSRIEIGVLVRFRVLAAKWVEDKYREFRVLASIDGDGLGPVSMNGFDGVDYEMPCSNII</sequence>
<dbReference type="InterPro" id="IPR012340">
    <property type="entry name" value="NA-bd_OB-fold"/>
</dbReference>
<proteinExistence type="predicted"/>
<organism evidence="1 2">
    <name type="scientific">Erythranthe guttata</name>
    <name type="common">Yellow monkey flower</name>
    <name type="synonym">Mimulus guttatus</name>
    <dbReference type="NCBI Taxonomy" id="4155"/>
    <lineage>
        <taxon>Eukaryota</taxon>
        <taxon>Viridiplantae</taxon>
        <taxon>Streptophyta</taxon>
        <taxon>Embryophyta</taxon>
        <taxon>Tracheophyta</taxon>
        <taxon>Spermatophyta</taxon>
        <taxon>Magnoliopsida</taxon>
        <taxon>eudicotyledons</taxon>
        <taxon>Gunneridae</taxon>
        <taxon>Pentapetalae</taxon>
        <taxon>asterids</taxon>
        <taxon>lamiids</taxon>
        <taxon>Lamiales</taxon>
        <taxon>Phrymaceae</taxon>
        <taxon>Erythranthe</taxon>
    </lineage>
</organism>
<dbReference type="Gene3D" id="2.40.50.140">
    <property type="entry name" value="Nucleic acid-binding proteins"/>
    <property type="match status" value="1"/>
</dbReference>
<dbReference type="Proteomes" id="UP000030748">
    <property type="component" value="Unassembled WGS sequence"/>
</dbReference>
<dbReference type="EMBL" id="KI630810">
    <property type="protein sequence ID" value="EYU33001.1"/>
    <property type="molecule type" value="Genomic_DNA"/>
</dbReference>
<accession>A0A022QYK2</accession>
<evidence type="ECO:0000313" key="1">
    <source>
        <dbReference type="EMBL" id="EYU33001.1"/>
    </source>
</evidence>
<dbReference type="AlphaFoldDB" id="A0A022QYK2"/>
<keyword evidence="2" id="KW-1185">Reference proteome</keyword>
<dbReference type="PhylomeDB" id="A0A022QYK2"/>
<gene>
    <name evidence="1" type="ORF">MIMGU_mgv1a016752mg</name>
</gene>
<protein>
    <submittedName>
        <fullName evidence="1">Uncharacterized protein</fullName>
    </submittedName>
</protein>